<dbReference type="eggNOG" id="ENOG5030NQW">
    <property type="taxonomic scope" value="Bacteria"/>
</dbReference>
<accession>K9W1E9</accession>
<keyword evidence="3" id="KW-1185">Reference proteome</keyword>
<feature type="transmembrane region" description="Helical" evidence="1">
    <location>
        <begin position="36"/>
        <end position="55"/>
    </location>
</feature>
<name>K9W1E9_9CYAN</name>
<feature type="transmembrane region" description="Helical" evidence="1">
    <location>
        <begin position="99"/>
        <end position="121"/>
    </location>
</feature>
<dbReference type="Proteomes" id="UP000010472">
    <property type="component" value="Chromosome"/>
</dbReference>
<feature type="transmembrane region" description="Helical" evidence="1">
    <location>
        <begin position="127"/>
        <end position="151"/>
    </location>
</feature>
<gene>
    <name evidence="2" type="ORF">Cri9333_2696</name>
</gene>
<dbReference type="OrthoDB" id="467801at2"/>
<evidence type="ECO:0000256" key="1">
    <source>
        <dbReference type="SAM" id="Phobius"/>
    </source>
</evidence>
<dbReference type="AlphaFoldDB" id="K9W1E9"/>
<dbReference type="HOGENOM" id="CLU_093068_0_0_3"/>
<evidence type="ECO:0000313" key="3">
    <source>
        <dbReference type="Proteomes" id="UP000010472"/>
    </source>
</evidence>
<sequence length="257" mass="29427">MAQASFPWQQLVNQMQRLSLSQVKLKTLKQFQLHRFKGPGGWLLALTLFVAMLFWNWKLLLATSTGVFIMLLVYLMQEWDWQVRWSELRRLFGGSNRQLTLAVGSGGIASLSTYMAVSIWVESDSPWIGAGAIIQGLGTLITIILLVWQIINRQLRQDEAKLNNLLTDLTDNDPLKRLIAVRQLTQQIKDHQLERDQRRQIADYFGLMLSREQESVVRNALLDGIQVLDNTQISAKGAKPLQMPLTIKRSTEKISRQ</sequence>
<dbReference type="PATRIC" id="fig|1173022.3.peg.2924"/>
<proteinExistence type="predicted"/>
<keyword evidence="1" id="KW-0472">Membrane</keyword>
<dbReference type="STRING" id="1173022.Cri9333_2696"/>
<protein>
    <recommendedName>
        <fullName evidence="4">Armadillo-type fold-containing protein</fullName>
    </recommendedName>
</protein>
<dbReference type="EMBL" id="CP003620">
    <property type="protein sequence ID" value="AFZ13552.1"/>
    <property type="molecule type" value="Genomic_DNA"/>
</dbReference>
<keyword evidence="1" id="KW-1133">Transmembrane helix</keyword>
<feature type="transmembrane region" description="Helical" evidence="1">
    <location>
        <begin position="61"/>
        <end position="79"/>
    </location>
</feature>
<organism evidence="2 3">
    <name type="scientific">Crinalium epipsammum PCC 9333</name>
    <dbReference type="NCBI Taxonomy" id="1173022"/>
    <lineage>
        <taxon>Bacteria</taxon>
        <taxon>Bacillati</taxon>
        <taxon>Cyanobacteriota</taxon>
        <taxon>Cyanophyceae</taxon>
        <taxon>Gomontiellales</taxon>
        <taxon>Gomontiellaceae</taxon>
        <taxon>Crinalium</taxon>
    </lineage>
</organism>
<dbReference type="KEGG" id="cep:Cri9333_2696"/>
<reference evidence="2 3" key="1">
    <citation type="submission" date="2012-06" db="EMBL/GenBank/DDBJ databases">
        <title>Finished chromosome of genome of Crinalium epipsammum PCC 9333.</title>
        <authorList>
            <consortium name="US DOE Joint Genome Institute"/>
            <person name="Gugger M."/>
            <person name="Coursin T."/>
            <person name="Rippka R."/>
            <person name="Tandeau De Marsac N."/>
            <person name="Huntemann M."/>
            <person name="Wei C.-L."/>
            <person name="Han J."/>
            <person name="Detter J.C."/>
            <person name="Han C."/>
            <person name="Tapia R."/>
            <person name="Davenport K."/>
            <person name="Daligault H."/>
            <person name="Erkkila T."/>
            <person name="Gu W."/>
            <person name="Munk A.C.C."/>
            <person name="Teshima H."/>
            <person name="Xu Y."/>
            <person name="Chain P."/>
            <person name="Chen A."/>
            <person name="Krypides N."/>
            <person name="Mavromatis K."/>
            <person name="Markowitz V."/>
            <person name="Szeto E."/>
            <person name="Ivanova N."/>
            <person name="Mikhailova N."/>
            <person name="Ovchinnikova G."/>
            <person name="Pagani I."/>
            <person name="Pati A."/>
            <person name="Goodwin L."/>
            <person name="Peters L."/>
            <person name="Pitluck S."/>
            <person name="Woyke T."/>
            <person name="Kerfeld C."/>
        </authorList>
    </citation>
    <scope>NUCLEOTIDE SEQUENCE [LARGE SCALE GENOMIC DNA]</scope>
    <source>
        <strain evidence="2 3">PCC 9333</strain>
    </source>
</reference>
<evidence type="ECO:0000313" key="2">
    <source>
        <dbReference type="EMBL" id="AFZ13552.1"/>
    </source>
</evidence>
<dbReference type="RefSeq" id="WP_015203666.1">
    <property type="nucleotide sequence ID" value="NC_019753.1"/>
</dbReference>
<keyword evidence="1" id="KW-0812">Transmembrane</keyword>
<evidence type="ECO:0008006" key="4">
    <source>
        <dbReference type="Google" id="ProtNLM"/>
    </source>
</evidence>